<dbReference type="Gene3D" id="1.10.10.10">
    <property type="entry name" value="Winged helix-like DNA-binding domain superfamily/Winged helix DNA-binding domain"/>
    <property type="match status" value="1"/>
</dbReference>
<dbReference type="Pfam" id="PF02870">
    <property type="entry name" value="Methyltransf_1N"/>
    <property type="match status" value="1"/>
</dbReference>
<comment type="function">
    <text evidence="8">Involved in the cellular defense against the biological effects of O6-methylguanine (O6-MeG) and O4-methylthymine (O4-MeT) in DNA. Repairs the methylated nucleobase in DNA by stoichiometrically transferring the methyl group to a cysteine residue in the enzyme. This is a suicide reaction: the enzyme is irreversibly inactivated.</text>
</comment>
<dbReference type="RefSeq" id="WP_380689470.1">
    <property type="nucleotide sequence ID" value="NZ_JBHRSS010000004.1"/>
</dbReference>
<dbReference type="InterPro" id="IPR036217">
    <property type="entry name" value="MethylDNA_cys_MeTrfase_DNAb"/>
</dbReference>
<keyword evidence="4 8" id="KW-0808">Transferase</keyword>
<sequence>MTIYFSTMDSPVGALLLTGDGRSLTMLSMSDQDDAPRPQADWQRDDEVLAEPRAQLSAYFAGERHSFDLPLDPAGTDFQRRVWRALRDIPCGATESYGALAQRIESPGASRAVGLANGRNPIAIIIPCHRVIGANGRLTGYAGGLERKRWLLTHEGYRGDMRQ</sequence>
<dbReference type="EC" id="2.1.1.63" evidence="8"/>
<dbReference type="InterPro" id="IPR008332">
    <property type="entry name" value="MethylG_MeTrfase_N"/>
</dbReference>
<dbReference type="InterPro" id="IPR036631">
    <property type="entry name" value="MGMT_N_sf"/>
</dbReference>
<dbReference type="Proteomes" id="UP001595462">
    <property type="component" value="Unassembled WGS sequence"/>
</dbReference>
<evidence type="ECO:0000256" key="2">
    <source>
        <dbReference type="ARBA" id="ARBA00022490"/>
    </source>
</evidence>
<dbReference type="PANTHER" id="PTHR10815">
    <property type="entry name" value="METHYLATED-DNA--PROTEIN-CYSTEINE METHYLTRANSFERASE"/>
    <property type="match status" value="1"/>
</dbReference>
<proteinExistence type="inferred from homology"/>
<feature type="active site" description="Nucleophile; methyl group acceptor" evidence="8">
    <location>
        <position position="128"/>
    </location>
</feature>
<dbReference type="InterPro" id="IPR023546">
    <property type="entry name" value="MGMT"/>
</dbReference>
<dbReference type="Pfam" id="PF01035">
    <property type="entry name" value="DNA_binding_1"/>
    <property type="match status" value="1"/>
</dbReference>
<protein>
    <recommendedName>
        <fullName evidence="8">Methylated-DNA--protein-cysteine methyltransferase</fullName>
        <ecNumber evidence="8">2.1.1.63</ecNumber>
    </recommendedName>
    <alternativeName>
        <fullName evidence="8">6-O-methylguanine-DNA methyltransferase</fullName>
        <shortName evidence="8">MGMT</shortName>
    </alternativeName>
    <alternativeName>
        <fullName evidence="8">O-6-methylguanine-DNA-alkyltransferase</fullName>
    </alternativeName>
</protein>
<evidence type="ECO:0000256" key="6">
    <source>
        <dbReference type="ARBA" id="ARBA00023204"/>
    </source>
</evidence>
<dbReference type="EMBL" id="JBHRSS010000004">
    <property type="protein sequence ID" value="MFC3104384.1"/>
    <property type="molecule type" value="Genomic_DNA"/>
</dbReference>
<dbReference type="InterPro" id="IPR001497">
    <property type="entry name" value="MethylDNA_cys_MeTrfase_AS"/>
</dbReference>
<comment type="caution">
    <text evidence="11">The sequence shown here is derived from an EMBL/GenBank/DDBJ whole genome shotgun (WGS) entry which is preliminary data.</text>
</comment>
<feature type="domain" description="Methylated-DNA-[protein]-cysteine S-methyltransferase DNA binding" evidence="9">
    <location>
        <begin position="77"/>
        <end position="156"/>
    </location>
</feature>
<dbReference type="GO" id="GO:0032259">
    <property type="term" value="P:methylation"/>
    <property type="evidence" value="ECO:0007669"/>
    <property type="project" value="UniProtKB-KW"/>
</dbReference>
<evidence type="ECO:0000259" key="10">
    <source>
        <dbReference type="Pfam" id="PF02870"/>
    </source>
</evidence>
<keyword evidence="5 8" id="KW-0227">DNA damage</keyword>
<evidence type="ECO:0000256" key="4">
    <source>
        <dbReference type="ARBA" id="ARBA00022679"/>
    </source>
</evidence>
<evidence type="ECO:0000256" key="3">
    <source>
        <dbReference type="ARBA" id="ARBA00022603"/>
    </source>
</evidence>
<keyword evidence="12" id="KW-1185">Reference proteome</keyword>
<reference evidence="12" key="1">
    <citation type="journal article" date="2019" name="Int. J. Syst. Evol. Microbiol.">
        <title>The Global Catalogue of Microorganisms (GCM) 10K type strain sequencing project: providing services to taxonomists for standard genome sequencing and annotation.</title>
        <authorList>
            <consortium name="The Broad Institute Genomics Platform"/>
            <consortium name="The Broad Institute Genome Sequencing Center for Infectious Disease"/>
            <person name="Wu L."/>
            <person name="Ma J."/>
        </authorList>
    </citation>
    <scope>NUCLEOTIDE SEQUENCE [LARGE SCALE GENOMIC DNA]</scope>
    <source>
        <strain evidence="12">KCTC 52640</strain>
    </source>
</reference>
<dbReference type="InterPro" id="IPR014048">
    <property type="entry name" value="MethylDNA_cys_MeTrfase_DNA-bd"/>
</dbReference>
<keyword evidence="2 8" id="KW-0963">Cytoplasm</keyword>
<dbReference type="GO" id="GO:0003908">
    <property type="term" value="F:methylated-DNA-[protein]-cysteine S-methyltransferase activity"/>
    <property type="evidence" value="ECO:0007669"/>
    <property type="project" value="UniProtKB-EC"/>
</dbReference>
<evidence type="ECO:0000256" key="7">
    <source>
        <dbReference type="ARBA" id="ARBA00049348"/>
    </source>
</evidence>
<evidence type="ECO:0000259" key="9">
    <source>
        <dbReference type="Pfam" id="PF01035"/>
    </source>
</evidence>
<evidence type="ECO:0000313" key="11">
    <source>
        <dbReference type="EMBL" id="MFC3104384.1"/>
    </source>
</evidence>
<dbReference type="InterPro" id="IPR036388">
    <property type="entry name" value="WH-like_DNA-bd_sf"/>
</dbReference>
<name>A0ABV7ER16_9GAMM</name>
<evidence type="ECO:0000256" key="8">
    <source>
        <dbReference type="HAMAP-Rule" id="MF_00772"/>
    </source>
</evidence>
<gene>
    <name evidence="11" type="ORF">ACFOSU_10840</name>
</gene>
<dbReference type="HAMAP" id="MF_00772">
    <property type="entry name" value="OGT"/>
    <property type="match status" value="1"/>
</dbReference>
<dbReference type="CDD" id="cd06445">
    <property type="entry name" value="ATase"/>
    <property type="match status" value="1"/>
</dbReference>
<comment type="miscellaneous">
    <text evidence="8">This enzyme catalyzes only one turnover and therefore is not strictly catalytic. According to one definition, an enzyme is a biocatalyst that acts repeatedly and over many reaction cycles.</text>
</comment>
<dbReference type="SUPFAM" id="SSF46767">
    <property type="entry name" value="Methylated DNA-protein cysteine methyltransferase, C-terminal domain"/>
    <property type="match status" value="1"/>
</dbReference>
<feature type="domain" description="Methylguanine DNA methyltransferase ribonuclease-like" evidence="10">
    <location>
        <begin position="3"/>
        <end position="73"/>
    </location>
</feature>
<dbReference type="SUPFAM" id="SSF53155">
    <property type="entry name" value="Methylated DNA-protein cysteine methyltransferase domain"/>
    <property type="match status" value="1"/>
</dbReference>
<dbReference type="PROSITE" id="PS00374">
    <property type="entry name" value="MGMT"/>
    <property type="match status" value="1"/>
</dbReference>
<comment type="similarity">
    <text evidence="8">Belongs to the MGMT family.</text>
</comment>
<keyword evidence="3 8" id="KW-0489">Methyltransferase</keyword>
<comment type="subcellular location">
    <subcellularLocation>
        <location evidence="8">Cytoplasm</location>
    </subcellularLocation>
</comment>
<dbReference type="Gene3D" id="3.30.160.70">
    <property type="entry name" value="Methylated DNA-protein cysteine methyltransferase domain"/>
    <property type="match status" value="1"/>
</dbReference>
<evidence type="ECO:0000256" key="1">
    <source>
        <dbReference type="ARBA" id="ARBA00001286"/>
    </source>
</evidence>
<accession>A0ABV7ER16</accession>
<dbReference type="PANTHER" id="PTHR10815:SF5">
    <property type="entry name" value="METHYLATED-DNA--PROTEIN-CYSTEINE METHYLTRANSFERASE"/>
    <property type="match status" value="1"/>
</dbReference>
<comment type="catalytic activity">
    <reaction evidence="1 8">
        <text>a 4-O-methyl-thymidine in DNA + L-cysteinyl-[protein] = a thymidine in DNA + S-methyl-L-cysteinyl-[protein]</text>
        <dbReference type="Rhea" id="RHEA:53428"/>
        <dbReference type="Rhea" id="RHEA-COMP:10131"/>
        <dbReference type="Rhea" id="RHEA-COMP:10132"/>
        <dbReference type="Rhea" id="RHEA-COMP:13555"/>
        <dbReference type="Rhea" id="RHEA-COMP:13556"/>
        <dbReference type="ChEBI" id="CHEBI:29950"/>
        <dbReference type="ChEBI" id="CHEBI:82612"/>
        <dbReference type="ChEBI" id="CHEBI:137386"/>
        <dbReference type="ChEBI" id="CHEBI:137387"/>
        <dbReference type="EC" id="2.1.1.63"/>
    </reaction>
</comment>
<keyword evidence="6 8" id="KW-0234">DNA repair</keyword>
<dbReference type="NCBIfam" id="TIGR00589">
    <property type="entry name" value="ogt"/>
    <property type="match status" value="1"/>
</dbReference>
<comment type="catalytic activity">
    <reaction evidence="7 8">
        <text>a 6-O-methyl-2'-deoxyguanosine in DNA + L-cysteinyl-[protein] = S-methyl-L-cysteinyl-[protein] + a 2'-deoxyguanosine in DNA</text>
        <dbReference type="Rhea" id="RHEA:24000"/>
        <dbReference type="Rhea" id="RHEA-COMP:10131"/>
        <dbReference type="Rhea" id="RHEA-COMP:10132"/>
        <dbReference type="Rhea" id="RHEA-COMP:11367"/>
        <dbReference type="Rhea" id="RHEA-COMP:11368"/>
        <dbReference type="ChEBI" id="CHEBI:29950"/>
        <dbReference type="ChEBI" id="CHEBI:82612"/>
        <dbReference type="ChEBI" id="CHEBI:85445"/>
        <dbReference type="ChEBI" id="CHEBI:85448"/>
        <dbReference type="EC" id="2.1.1.63"/>
    </reaction>
</comment>
<evidence type="ECO:0000313" key="12">
    <source>
        <dbReference type="Proteomes" id="UP001595462"/>
    </source>
</evidence>
<organism evidence="11 12">
    <name type="scientific">Salinisphaera aquimarina</name>
    <dbReference type="NCBI Taxonomy" id="2094031"/>
    <lineage>
        <taxon>Bacteria</taxon>
        <taxon>Pseudomonadati</taxon>
        <taxon>Pseudomonadota</taxon>
        <taxon>Gammaproteobacteria</taxon>
        <taxon>Salinisphaerales</taxon>
        <taxon>Salinisphaeraceae</taxon>
        <taxon>Salinisphaera</taxon>
    </lineage>
</organism>
<evidence type="ECO:0000256" key="5">
    <source>
        <dbReference type="ARBA" id="ARBA00022763"/>
    </source>
</evidence>